<name>A0ABP7ZJT7_9MICO</name>
<evidence type="ECO:0000313" key="5">
    <source>
        <dbReference type="Proteomes" id="UP001415169"/>
    </source>
</evidence>
<gene>
    <name evidence="4" type="ORF">GCM10022286_17020</name>
</gene>
<dbReference type="PANTHER" id="PTHR43072:SF23">
    <property type="entry name" value="UPF0039 PROTEIN C11D3.02C"/>
    <property type="match status" value="1"/>
</dbReference>
<evidence type="ECO:0000259" key="3">
    <source>
        <dbReference type="PROSITE" id="PS51186"/>
    </source>
</evidence>
<proteinExistence type="predicted"/>
<dbReference type="InterPro" id="IPR000182">
    <property type="entry name" value="GNAT_dom"/>
</dbReference>
<reference evidence="4" key="1">
    <citation type="journal article" date="2014" name="Int. J. Syst. Evol. Microbiol.">
        <title>Complete genome of a new Firmicutes species belonging to the dominant human colonic microbiota ('Ruminococcus bicirculans') reveals two chromosomes and a selective capacity to utilize plant glucans.</title>
        <authorList>
            <consortium name="NISC Comparative Sequencing Program"/>
            <person name="Wegmann U."/>
            <person name="Louis P."/>
            <person name="Goesmann A."/>
            <person name="Henrissat B."/>
            <person name="Duncan S.H."/>
            <person name="Flint H.J."/>
        </authorList>
    </citation>
    <scope>NUCLEOTIDE SEQUENCE</scope>
    <source>
        <strain evidence="4">JCM 17590</strain>
    </source>
</reference>
<dbReference type="CDD" id="cd04301">
    <property type="entry name" value="NAT_SF"/>
    <property type="match status" value="1"/>
</dbReference>
<accession>A0ABP7ZJT7</accession>
<evidence type="ECO:0000256" key="2">
    <source>
        <dbReference type="ARBA" id="ARBA00023315"/>
    </source>
</evidence>
<protein>
    <submittedName>
        <fullName evidence="4">L-methionine sulfoximine N-acetyltransferase</fullName>
    </submittedName>
</protein>
<keyword evidence="5" id="KW-1185">Reference proteome</keyword>
<sequence>MPSTIVDVQMTVGDVMIRPATAADAGGIREIRNDAILTSTAIWTGITQSMSEAAAWVDEHLERDSMVVAECDGFVLGYGCWAPWRAKEGYRFTAEDSVYLADGHRGRGIGALLLNAVIASARAAGMHTMIADIEAGNLASIALHQRLGFETIGTVKQAGTKFDRWLDLTILQLML</sequence>
<dbReference type="PANTHER" id="PTHR43072">
    <property type="entry name" value="N-ACETYLTRANSFERASE"/>
    <property type="match status" value="1"/>
</dbReference>
<feature type="domain" description="N-acetyltransferase" evidence="3">
    <location>
        <begin position="15"/>
        <end position="171"/>
    </location>
</feature>
<keyword evidence="2" id="KW-0012">Acyltransferase</keyword>
<dbReference type="Gene3D" id="3.40.630.30">
    <property type="match status" value="1"/>
</dbReference>
<reference evidence="4" key="2">
    <citation type="submission" date="2023-12" db="EMBL/GenBank/DDBJ databases">
        <authorList>
            <person name="Sun Q."/>
            <person name="Inoue M."/>
        </authorList>
    </citation>
    <scope>NUCLEOTIDE SEQUENCE</scope>
    <source>
        <strain evidence="4">JCM 17590</strain>
    </source>
</reference>
<organism evidence="4 5">
    <name type="scientific">Gryllotalpicola daejeonensis</name>
    <dbReference type="NCBI Taxonomy" id="993087"/>
    <lineage>
        <taxon>Bacteria</taxon>
        <taxon>Bacillati</taxon>
        <taxon>Actinomycetota</taxon>
        <taxon>Actinomycetes</taxon>
        <taxon>Micrococcales</taxon>
        <taxon>Microbacteriaceae</taxon>
        <taxon>Gryllotalpicola</taxon>
    </lineage>
</organism>
<dbReference type="Pfam" id="PF00583">
    <property type="entry name" value="Acetyltransf_1"/>
    <property type="match status" value="1"/>
</dbReference>
<dbReference type="InterPro" id="IPR016181">
    <property type="entry name" value="Acyl_CoA_acyltransferase"/>
</dbReference>
<dbReference type="EMBL" id="BAABBV010000001">
    <property type="protein sequence ID" value="GAA4160660.1"/>
    <property type="molecule type" value="Genomic_DNA"/>
</dbReference>
<dbReference type="PROSITE" id="PS51186">
    <property type="entry name" value="GNAT"/>
    <property type="match status" value="1"/>
</dbReference>
<evidence type="ECO:0000256" key="1">
    <source>
        <dbReference type="ARBA" id="ARBA00022679"/>
    </source>
</evidence>
<dbReference type="SUPFAM" id="SSF55729">
    <property type="entry name" value="Acyl-CoA N-acyltransferases (Nat)"/>
    <property type="match status" value="1"/>
</dbReference>
<keyword evidence="1" id="KW-0808">Transferase</keyword>
<dbReference type="Proteomes" id="UP001415169">
    <property type="component" value="Unassembled WGS sequence"/>
</dbReference>
<comment type="caution">
    <text evidence="4">The sequence shown here is derived from an EMBL/GenBank/DDBJ whole genome shotgun (WGS) entry which is preliminary data.</text>
</comment>
<evidence type="ECO:0000313" key="4">
    <source>
        <dbReference type="EMBL" id="GAA4160660.1"/>
    </source>
</evidence>